<reference evidence="2 3" key="1">
    <citation type="journal article" date="2013" name="BMC Genomics">
        <title>Reconstruction of the lipid metabolism for the microalga Monoraphidium neglectum from its genome sequence reveals characteristics suitable for biofuel production.</title>
        <authorList>
            <person name="Bogen C."/>
            <person name="Al-Dilaimi A."/>
            <person name="Albersmeier A."/>
            <person name="Wichmann J."/>
            <person name="Grundmann M."/>
            <person name="Rupp O."/>
            <person name="Lauersen K.J."/>
            <person name="Blifernez-Klassen O."/>
            <person name="Kalinowski J."/>
            <person name="Goesmann A."/>
            <person name="Mussgnug J.H."/>
            <person name="Kruse O."/>
        </authorList>
    </citation>
    <scope>NUCLEOTIDE SEQUENCE [LARGE SCALE GENOMIC DNA]</scope>
    <source>
        <strain evidence="2 3">SAG 48.87</strain>
    </source>
</reference>
<dbReference type="Proteomes" id="UP000054498">
    <property type="component" value="Unassembled WGS sequence"/>
</dbReference>
<dbReference type="KEGG" id="mng:MNEG_0477"/>
<name>A0A0D2N593_9CHLO</name>
<dbReference type="RefSeq" id="XP_013906486.1">
    <property type="nucleotide sequence ID" value="XM_014051032.1"/>
</dbReference>
<keyword evidence="3" id="KW-1185">Reference proteome</keyword>
<proteinExistence type="predicted"/>
<dbReference type="EMBL" id="KK100258">
    <property type="protein sequence ID" value="KIZ07467.1"/>
    <property type="molecule type" value="Genomic_DNA"/>
</dbReference>
<dbReference type="GeneID" id="25726595"/>
<protein>
    <submittedName>
        <fullName evidence="2">Uncharacterized protein</fullName>
    </submittedName>
</protein>
<feature type="transmembrane region" description="Helical" evidence="1">
    <location>
        <begin position="121"/>
        <end position="140"/>
    </location>
</feature>
<sequence length="172" mass="18878">MARLQIHPVGLAVVIFGLLSWIVTLAGVGAASYQCQTTQSYELCAKDYQWEWWSVWFEFALLLALFITCFLERSFKRGQIVFLAFFVLATMCVMLSAHNFITQVALGPINVRDIGQDSVNAAAAGFVLLGITNFVLIIVLGKDFGVPQGMTNPYQQPGAGLHAIQFQTSAPV</sequence>
<dbReference type="AlphaFoldDB" id="A0A0D2N593"/>
<feature type="transmembrane region" description="Helical" evidence="1">
    <location>
        <begin position="53"/>
        <end position="71"/>
    </location>
</feature>
<keyword evidence="1" id="KW-0472">Membrane</keyword>
<keyword evidence="1" id="KW-1133">Transmembrane helix</keyword>
<keyword evidence="1" id="KW-0812">Transmembrane</keyword>
<evidence type="ECO:0000313" key="3">
    <source>
        <dbReference type="Proteomes" id="UP000054498"/>
    </source>
</evidence>
<gene>
    <name evidence="2" type="ORF">MNEG_0477</name>
</gene>
<accession>A0A0D2N593</accession>
<feature type="transmembrane region" description="Helical" evidence="1">
    <location>
        <begin position="80"/>
        <end position="101"/>
    </location>
</feature>
<feature type="transmembrane region" description="Helical" evidence="1">
    <location>
        <begin position="12"/>
        <end position="33"/>
    </location>
</feature>
<evidence type="ECO:0000313" key="2">
    <source>
        <dbReference type="EMBL" id="KIZ07467.1"/>
    </source>
</evidence>
<dbReference type="OrthoDB" id="524859at2759"/>
<organism evidence="2 3">
    <name type="scientific">Monoraphidium neglectum</name>
    <dbReference type="NCBI Taxonomy" id="145388"/>
    <lineage>
        <taxon>Eukaryota</taxon>
        <taxon>Viridiplantae</taxon>
        <taxon>Chlorophyta</taxon>
        <taxon>core chlorophytes</taxon>
        <taxon>Chlorophyceae</taxon>
        <taxon>CS clade</taxon>
        <taxon>Sphaeropleales</taxon>
        <taxon>Selenastraceae</taxon>
        <taxon>Monoraphidium</taxon>
    </lineage>
</organism>
<evidence type="ECO:0000256" key="1">
    <source>
        <dbReference type="SAM" id="Phobius"/>
    </source>
</evidence>